<name>A0A3R9RB85_9BACI</name>
<evidence type="ECO:0000313" key="2">
    <source>
        <dbReference type="Proteomes" id="UP000275076"/>
    </source>
</evidence>
<reference evidence="1 2" key="1">
    <citation type="submission" date="2018-10" db="EMBL/GenBank/DDBJ databases">
        <title>Draft genome sequence of Bacillus salarius IM0101, isolated from a hypersaline soil in Inner Mongolia, China.</title>
        <authorList>
            <person name="Yamprayoonswat W."/>
            <person name="Boonvisut S."/>
            <person name="Jumpathong W."/>
            <person name="Sittihan S."/>
            <person name="Ruangsuj P."/>
            <person name="Wanthongcharoen S."/>
            <person name="Thongpramul N."/>
            <person name="Pimmason S."/>
            <person name="Yu B."/>
            <person name="Yasawong M."/>
        </authorList>
    </citation>
    <scope>NUCLEOTIDE SEQUENCE [LARGE SCALE GENOMIC DNA]</scope>
    <source>
        <strain evidence="1 2">IM0101</strain>
    </source>
</reference>
<sequence length="124" mass="14460">MKVMIIRLLAITAVLGFAVFINLEDVKGKTHEGKQLEEFMKGNNYVLAKDAIHTFEKQFGEEISLPKKLPFEPTNQFGRINRNEDYLKLHYIRPGKTGKYPTRDFIFFIMSEKETLTEMAESFH</sequence>
<gene>
    <name evidence="1" type="ORF">D7Z54_20775</name>
</gene>
<accession>A0A3R9RB85</accession>
<dbReference type="RefSeq" id="WP_125558602.1">
    <property type="nucleotide sequence ID" value="NZ_RBVX01000024.1"/>
</dbReference>
<dbReference type="EMBL" id="RBVX01000024">
    <property type="protein sequence ID" value="RSL31474.1"/>
    <property type="molecule type" value="Genomic_DNA"/>
</dbReference>
<organism evidence="1 2">
    <name type="scientific">Salibacterium salarium</name>
    <dbReference type="NCBI Taxonomy" id="284579"/>
    <lineage>
        <taxon>Bacteria</taxon>
        <taxon>Bacillati</taxon>
        <taxon>Bacillota</taxon>
        <taxon>Bacilli</taxon>
        <taxon>Bacillales</taxon>
        <taxon>Bacillaceae</taxon>
    </lineage>
</organism>
<dbReference type="Proteomes" id="UP000275076">
    <property type="component" value="Unassembled WGS sequence"/>
</dbReference>
<keyword evidence="2" id="KW-1185">Reference proteome</keyword>
<proteinExistence type="predicted"/>
<evidence type="ECO:0000313" key="1">
    <source>
        <dbReference type="EMBL" id="RSL31474.1"/>
    </source>
</evidence>
<dbReference type="OrthoDB" id="2884084at2"/>
<dbReference type="AlphaFoldDB" id="A0A3R9RB85"/>
<comment type="caution">
    <text evidence="1">The sequence shown here is derived from an EMBL/GenBank/DDBJ whole genome shotgun (WGS) entry which is preliminary data.</text>
</comment>
<protein>
    <submittedName>
        <fullName evidence="1">Uncharacterized protein</fullName>
    </submittedName>
</protein>